<evidence type="ECO:0000259" key="5">
    <source>
        <dbReference type="Pfam" id="PF01555"/>
    </source>
</evidence>
<evidence type="ECO:0000256" key="2">
    <source>
        <dbReference type="ARBA" id="ARBA00022679"/>
    </source>
</evidence>
<dbReference type="PANTHER" id="PTHR13370">
    <property type="entry name" value="RNA METHYLASE-RELATED"/>
    <property type="match status" value="1"/>
</dbReference>
<dbReference type="Proteomes" id="UP000682843">
    <property type="component" value="Chromosome"/>
</dbReference>
<dbReference type="PANTHER" id="PTHR13370:SF3">
    <property type="entry name" value="TRNA (GUANINE(10)-N2)-METHYLTRANSFERASE HOMOLOG"/>
    <property type="match status" value="1"/>
</dbReference>
<name>A0ABX8AAW5_9BRAD</name>
<evidence type="ECO:0000256" key="1">
    <source>
        <dbReference type="ARBA" id="ARBA00022603"/>
    </source>
</evidence>
<dbReference type="Gene3D" id="3.40.50.150">
    <property type="entry name" value="Vaccinia Virus protein VP39"/>
    <property type="match status" value="1"/>
</dbReference>
<dbReference type="EMBL" id="CP036498">
    <property type="protein sequence ID" value="QUS39535.1"/>
    <property type="molecule type" value="Genomic_DNA"/>
</dbReference>
<protein>
    <recommendedName>
        <fullName evidence="4">Methyltransferase</fullName>
        <ecNumber evidence="4">2.1.1.-</ecNumber>
    </recommendedName>
</protein>
<gene>
    <name evidence="6" type="ORF">RPMA_12335</name>
</gene>
<evidence type="ECO:0000256" key="3">
    <source>
        <dbReference type="ARBA" id="ARBA00047942"/>
    </source>
</evidence>
<dbReference type="SUPFAM" id="SSF53335">
    <property type="entry name" value="S-adenosyl-L-methionine-dependent methyltransferases"/>
    <property type="match status" value="1"/>
</dbReference>
<keyword evidence="1" id="KW-0489">Methyltransferase</keyword>
<evidence type="ECO:0000313" key="7">
    <source>
        <dbReference type="Proteomes" id="UP000682843"/>
    </source>
</evidence>
<dbReference type="RefSeq" id="WP_211913080.1">
    <property type="nucleotide sequence ID" value="NZ_CP036498.1"/>
</dbReference>
<dbReference type="Pfam" id="PF01555">
    <property type="entry name" value="N6_N4_Mtase"/>
    <property type="match status" value="1"/>
</dbReference>
<dbReference type="EC" id="2.1.1.-" evidence="4"/>
<reference evidence="6 7" key="1">
    <citation type="submission" date="2019-02" db="EMBL/GenBank/DDBJ databases">
        <title>Emended description of the genus Rhodopseudomonas and description of Rhodopseudomonas albus sp. nov., a non-phototrophic, heavy-metal-tolerant bacterium isolated from garden soil.</title>
        <authorList>
            <person name="Bao Z."/>
            <person name="Cao W.W."/>
            <person name="Sato Y."/>
            <person name="Nishizawa T."/>
            <person name="Zhao J."/>
            <person name="Guo Y."/>
            <person name="Ohta H."/>
        </authorList>
    </citation>
    <scope>NUCLEOTIDE SEQUENCE [LARGE SCALE GENOMIC DNA]</scope>
    <source>
        <strain evidence="6 7">SK50-23</strain>
    </source>
</reference>
<evidence type="ECO:0000256" key="4">
    <source>
        <dbReference type="RuleBase" id="RU362026"/>
    </source>
</evidence>
<dbReference type="PRINTS" id="PR00508">
    <property type="entry name" value="S21N4MTFRASE"/>
</dbReference>
<dbReference type="InterPro" id="IPR001091">
    <property type="entry name" value="RM_Methyltransferase"/>
</dbReference>
<keyword evidence="7" id="KW-1185">Reference proteome</keyword>
<dbReference type="InterPro" id="IPR002941">
    <property type="entry name" value="DNA_methylase_N4/N6"/>
</dbReference>
<organism evidence="6 7">
    <name type="scientific">Tardiphaga alba</name>
    <dbReference type="NCBI Taxonomy" id="340268"/>
    <lineage>
        <taxon>Bacteria</taxon>
        <taxon>Pseudomonadati</taxon>
        <taxon>Pseudomonadota</taxon>
        <taxon>Alphaproteobacteria</taxon>
        <taxon>Hyphomicrobiales</taxon>
        <taxon>Nitrobacteraceae</taxon>
        <taxon>Tardiphaga</taxon>
    </lineage>
</organism>
<comment type="similarity">
    <text evidence="4">Belongs to the N(4)/N(6)-methyltransferase family.</text>
</comment>
<comment type="catalytic activity">
    <reaction evidence="3">
        <text>a 2'-deoxyadenosine in DNA + S-adenosyl-L-methionine = an N(6)-methyl-2'-deoxyadenosine in DNA + S-adenosyl-L-homocysteine + H(+)</text>
        <dbReference type="Rhea" id="RHEA:15197"/>
        <dbReference type="Rhea" id="RHEA-COMP:12418"/>
        <dbReference type="Rhea" id="RHEA-COMP:12419"/>
        <dbReference type="ChEBI" id="CHEBI:15378"/>
        <dbReference type="ChEBI" id="CHEBI:57856"/>
        <dbReference type="ChEBI" id="CHEBI:59789"/>
        <dbReference type="ChEBI" id="CHEBI:90615"/>
        <dbReference type="ChEBI" id="CHEBI:90616"/>
        <dbReference type="EC" id="2.1.1.72"/>
    </reaction>
</comment>
<feature type="domain" description="DNA methylase N-4/N-6" evidence="5">
    <location>
        <begin position="156"/>
        <end position="233"/>
    </location>
</feature>
<evidence type="ECO:0000313" key="6">
    <source>
        <dbReference type="EMBL" id="QUS39535.1"/>
    </source>
</evidence>
<accession>A0ABX8AAW5</accession>
<proteinExistence type="inferred from homology"/>
<sequence length="271" mass="29704">MSVETFLNGEVQLIHGDCLEHLPALGPVSCVMSDPPYEAHMHAAKREKKVFGAQRRIRTDGHANPPPVNFASIDGVREVVTQPLVEMCQGWFIMFCTPEGVAPWRDQIESAQAKYKRACIWVKPDSAPQFNGQGPAMGAECFVTAWCGPGYSSWNGGGRRNVFTHLTNASDRHGEHPTEKPLSLMLELVDLFTQPGDLILDPFMGSGSTGVAAVRLGRRFIGIEKDARYFEIACERITDAASRPDMFIAPRAAAVRQDSLFASLQSEAAAE</sequence>
<keyword evidence="2" id="KW-0808">Transferase</keyword>
<dbReference type="InterPro" id="IPR029063">
    <property type="entry name" value="SAM-dependent_MTases_sf"/>
</dbReference>